<dbReference type="PANTHER" id="PTHR11895">
    <property type="entry name" value="TRANSAMIDASE"/>
    <property type="match status" value="1"/>
</dbReference>
<dbReference type="InterPro" id="IPR023631">
    <property type="entry name" value="Amidase_dom"/>
</dbReference>
<dbReference type="EMBL" id="FRBK01000023">
    <property type="protein sequence ID" value="SHN19110.1"/>
    <property type="molecule type" value="Genomic_DNA"/>
</dbReference>
<dbReference type="GO" id="GO:0003824">
    <property type="term" value="F:catalytic activity"/>
    <property type="evidence" value="ECO:0007669"/>
    <property type="project" value="InterPro"/>
</dbReference>
<dbReference type="Pfam" id="PF01425">
    <property type="entry name" value="Amidase"/>
    <property type="match status" value="2"/>
</dbReference>
<dbReference type="RefSeq" id="WP_073448642.1">
    <property type="nucleotide sequence ID" value="NZ_FRBK01000023.1"/>
</dbReference>
<evidence type="ECO:0000313" key="3">
    <source>
        <dbReference type="Proteomes" id="UP000184388"/>
    </source>
</evidence>
<dbReference type="AlphaFoldDB" id="A0A9X8N6Z1"/>
<comment type="caution">
    <text evidence="2">The sequence shown here is derived from an EMBL/GenBank/DDBJ whole genome shotgun (WGS) entry which is preliminary data.</text>
</comment>
<proteinExistence type="predicted"/>
<feature type="domain" description="Amidase" evidence="1">
    <location>
        <begin position="38"/>
        <end position="285"/>
    </location>
</feature>
<organism evidence="2 3">
    <name type="scientific">Streptomyces yunnanensis</name>
    <dbReference type="NCBI Taxonomy" id="156453"/>
    <lineage>
        <taxon>Bacteria</taxon>
        <taxon>Bacillati</taxon>
        <taxon>Actinomycetota</taxon>
        <taxon>Actinomycetes</taxon>
        <taxon>Kitasatosporales</taxon>
        <taxon>Streptomycetaceae</taxon>
        <taxon>Streptomyces</taxon>
    </lineage>
</organism>
<protein>
    <submittedName>
        <fullName evidence="2">Aspartyl-tRNA(Asn)/glutamyl-tRNA(Gln) amidotransferase subunit A</fullName>
    </submittedName>
</protein>
<gene>
    <name evidence="2" type="ORF">SAMN05216268_12326</name>
</gene>
<reference evidence="3" key="1">
    <citation type="submission" date="2016-11" db="EMBL/GenBank/DDBJ databases">
        <authorList>
            <person name="Jaros S."/>
            <person name="Januszkiewicz K."/>
            <person name="Wedrychowicz H."/>
        </authorList>
    </citation>
    <scope>NUCLEOTIDE SEQUENCE [LARGE SCALE GENOMIC DNA]</scope>
    <source>
        <strain evidence="3">CGMCC 4.3555</strain>
    </source>
</reference>
<dbReference type="SUPFAM" id="SSF75304">
    <property type="entry name" value="Amidase signature (AS) enzymes"/>
    <property type="match status" value="1"/>
</dbReference>
<dbReference type="PANTHER" id="PTHR11895:SF176">
    <property type="entry name" value="AMIDASE AMID-RELATED"/>
    <property type="match status" value="1"/>
</dbReference>
<evidence type="ECO:0000313" key="2">
    <source>
        <dbReference type="EMBL" id="SHN19110.1"/>
    </source>
</evidence>
<dbReference type="InterPro" id="IPR036928">
    <property type="entry name" value="AS_sf"/>
</dbReference>
<name>A0A9X8N6Z1_9ACTN</name>
<sequence length="450" mass="46886">MTVTGGRSASDNDAGTPVVPGVAEAAWLVRERHLSPVELLEQCLRGIEREDPWLRAFDRVDAEDARRAAREAERQVMSGERLEPLHGVPMACKVLLETGATGRAPAQAVAALRSAGAVIVGTTRAPALFTFDCDTRNPLDPAHTPGWSSTGSAAAVAAGLVPAALGSDTVGSVRIPAALCGVAGLRPSAGLVGRRGLTVMSETFDEVGPIARNVTDIQLLFSALSAERPSAPPDDAGQPDVRGLRIAVPGGFFSEGCVPRAVAAVEQAAGTLCSLGAQLRHVAVDAAYFDRELTASLTLWETACRFPGDLPAEPGIAAAVRDGRRIGAERATQLSGRVRRLRERWRALFREAEVDVLLVPTVPAPAAEREATHRTRPDGVPEPLAAAYPRLCRPASVTGAPALTVPAAEPAGRGLPLGVQFLGAPGGDRHVLRAGAAYEAAGTPPNGDHR</sequence>
<evidence type="ECO:0000259" key="1">
    <source>
        <dbReference type="Pfam" id="PF01425"/>
    </source>
</evidence>
<dbReference type="InterPro" id="IPR000120">
    <property type="entry name" value="Amidase"/>
</dbReference>
<dbReference type="Gene3D" id="3.90.1300.10">
    <property type="entry name" value="Amidase signature (AS) domain"/>
    <property type="match status" value="1"/>
</dbReference>
<feature type="domain" description="Amidase" evidence="1">
    <location>
        <begin position="339"/>
        <end position="432"/>
    </location>
</feature>
<dbReference type="Proteomes" id="UP000184388">
    <property type="component" value="Unassembled WGS sequence"/>
</dbReference>
<accession>A0A9X8N6Z1</accession>